<dbReference type="STRING" id="45067.Llan_0864"/>
<dbReference type="InterPro" id="IPR025963">
    <property type="entry name" value="FLgD_Tudor"/>
</dbReference>
<dbReference type="RefSeq" id="WP_231950213.1">
    <property type="nucleotide sequence ID" value="NZ_CAAAJD010000013.1"/>
</dbReference>
<proteinExistence type="predicted"/>
<dbReference type="InterPro" id="IPR025965">
    <property type="entry name" value="FlgD/Vpr_Ig-like"/>
</dbReference>
<accession>A0A0W0VTP7</accession>
<organism evidence="3 4">
    <name type="scientific">Legionella lansingensis</name>
    <dbReference type="NCBI Taxonomy" id="45067"/>
    <lineage>
        <taxon>Bacteria</taxon>
        <taxon>Pseudomonadati</taxon>
        <taxon>Pseudomonadota</taxon>
        <taxon>Gammaproteobacteria</taxon>
        <taxon>Legionellales</taxon>
        <taxon>Legionellaceae</taxon>
        <taxon>Legionella</taxon>
    </lineage>
</organism>
<feature type="domain" description="FlgD/Vpr Ig-like" evidence="1">
    <location>
        <begin position="41"/>
        <end position="107"/>
    </location>
</feature>
<evidence type="ECO:0000259" key="1">
    <source>
        <dbReference type="Pfam" id="PF13860"/>
    </source>
</evidence>
<evidence type="ECO:0000313" key="4">
    <source>
        <dbReference type="Proteomes" id="UP000054869"/>
    </source>
</evidence>
<evidence type="ECO:0000259" key="2">
    <source>
        <dbReference type="Pfam" id="PF13861"/>
    </source>
</evidence>
<dbReference type="Pfam" id="PF13860">
    <property type="entry name" value="FlgD_ig"/>
    <property type="match status" value="1"/>
</dbReference>
<dbReference type="Proteomes" id="UP000054869">
    <property type="component" value="Unassembled WGS sequence"/>
</dbReference>
<dbReference type="Gene3D" id="2.60.40.4070">
    <property type="match status" value="1"/>
</dbReference>
<keyword evidence="3" id="KW-0969">Cilium</keyword>
<comment type="caution">
    <text evidence="3">The sequence shown here is derived from an EMBL/GenBank/DDBJ whole genome shotgun (WGS) entry which is preliminary data.</text>
</comment>
<protein>
    <submittedName>
        <fullName evidence="3">Flagellar basal body rod modification protein</fullName>
    </submittedName>
</protein>
<name>A0A0W0VTP7_9GAMM</name>
<reference evidence="3 4" key="1">
    <citation type="submission" date="2015-11" db="EMBL/GenBank/DDBJ databases">
        <title>Genomic analysis of 38 Legionella species identifies large and diverse effector repertoires.</title>
        <authorList>
            <person name="Burstein D."/>
            <person name="Amaro F."/>
            <person name="Zusman T."/>
            <person name="Lifshitz Z."/>
            <person name="Cohen O."/>
            <person name="Gilbert J.A."/>
            <person name="Pupko T."/>
            <person name="Shuman H.A."/>
            <person name="Segal G."/>
        </authorList>
    </citation>
    <scope>NUCLEOTIDE SEQUENCE [LARGE SCALE GENOMIC DNA]</scope>
    <source>
        <strain evidence="3 4">ATCC 49751</strain>
    </source>
</reference>
<dbReference type="eggNOG" id="COG1843">
    <property type="taxonomic scope" value="Bacteria"/>
</dbReference>
<dbReference type="EMBL" id="LNYI01000015">
    <property type="protein sequence ID" value="KTD23365.1"/>
    <property type="molecule type" value="Genomic_DNA"/>
</dbReference>
<dbReference type="PATRIC" id="fig|45067.4.peg.895"/>
<keyword evidence="3" id="KW-0282">Flagellum</keyword>
<dbReference type="AlphaFoldDB" id="A0A0W0VTP7"/>
<dbReference type="Pfam" id="PF13861">
    <property type="entry name" value="FLgD_tudor"/>
    <property type="match status" value="1"/>
</dbReference>
<gene>
    <name evidence="3" type="primary">flgD</name>
    <name evidence="3" type="ORF">Llan_0864</name>
</gene>
<feature type="domain" description="FlgD Tudor-like" evidence="2">
    <location>
        <begin position="15"/>
        <end position="152"/>
    </location>
</feature>
<sequence>MQKSIQRLTSSLHSNQALQASALVGLKVLVSSNILNLGQEEGVKAAIDVPAGEVQHLRAAIYSQSGDLMRIISLGQQNPGLFEFIWDGSNDKGERVPVGNYSLKVNAICDGQEVTLKTMTAANVDSVCLGVNGEGVKLNVAGIGSVFLNEVKQITG</sequence>
<keyword evidence="4" id="KW-1185">Reference proteome</keyword>
<keyword evidence="3" id="KW-0966">Cell projection</keyword>
<evidence type="ECO:0000313" key="3">
    <source>
        <dbReference type="EMBL" id="KTD23365.1"/>
    </source>
</evidence>
<dbReference type="Gene3D" id="2.30.30.910">
    <property type="match status" value="1"/>
</dbReference>